<evidence type="ECO:0000259" key="2">
    <source>
        <dbReference type="Pfam" id="PF00582"/>
    </source>
</evidence>
<dbReference type="PRINTS" id="PR01438">
    <property type="entry name" value="UNVRSLSTRESS"/>
</dbReference>
<accession>A0A919SGE4</accession>
<dbReference type="RefSeq" id="WP_212997317.1">
    <property type="nucleotide sequence ID" value="NZ_BAAATW010000025.1"/>
</dbReference>
<comment type="similarity">
    <text evidence="1">Belongs to the universal stress protein A family.</text>
</comment>
<comment type="caution">
    <text evidence="3">The sequence shown here is derived from an EMBL/GenBank/DDBJ whole genome shotgun (WGS) entry which is preliminary data.</text>
</comment>
<dbReference type="EMBL" id="BOQP01000009">
    <property type="protein sequence ID" value="GIM71204.1"/>
    <property type="molecule type" value="Genomic_DNA"/>
</dbReference>
<protein>
    <submittedName>
        <fullName evidence="3">Universal stress protein</fullName>
    </submittedName>
</protein>
<proteinExistence type="inferred from homology"/>
<dbReference type="PANTHER" id="PTHR46268:SF6">
    <property type="entry name" value="UNIVERSAL STRESS PROTEIN UP12"/>
    <property type="match status" value="1"/>
</dbReference>
<dbReference type="Proteomes" id="UP000680865">
    <property type="component" value="Unassembled WGS sequence"/>
</dbReference>
<evidence type="ECO:0000256" key="1">
    <source>
        <dbReference type="ARBA" id="ARBA00008791"/>
    </source>
</evidence>
<name>A0A919SGE4_9ACTN</name>
<dbReference type="Gene3D" id="3.40.50.620">
    <property type="entry name" value="HUPs"/>
    <property type="match status" value="2"/>
</dbReference>
<organism evidence="3 4">
    <name type="scientific">Winogradskya consettensis</name>
    <dbReference type="NCBI Taxonomy" id="113560"/>
    <lineage>
        <taxon>Bacteria</taxon>
        <taxon>Bacillati</taxon>
        <taxon>Actinomycetota</taxon>
        <taxon>Actinomycetes</taxon>
        <taxon>Micromonosporales</taxon>
        <taxon>Micromonosporaceae</taxon>
        <taxon>Winogradskya</taxon>
    </lineage>
</organism>
<sequence>MQIPDKAPVVVAVSGSSAGLAAVRLAAREAAARGLTLLVLHAFSWPGTRYTDDPPDYGTARHEADQIVNEAVASARRSAPGVPVKGKVADGLAVRELLVQSHRAALLVLGDDALAGGMRIPADSVLVQVVSRARCPVVVARGVRPPSGPLLAAVDGSPSSMLALRLAAGEAQRRQIPLDVAHVVGEAGEAAGSRLLRRMVDQIPDIAGVRPQLLIGEPAPTLLRVSRRARMMVVGPRGTDGSSLLGAVASELLRRCACPTVFVHGTPAGDDPADGTVPSAGALIS</sequence>
<dbReference type="InterPro" id="IPR006015">
    <property type="entry name" value="Universal_stress_UspA"/>
</dbReference>
<gene>
    <name evidence="3" type="ORF">Aco04nite_24130</name>
</gene>
<evidence type="ECO:0000313" key="4">
    <source>
        <dbReference type="Proteomes" id="UP000680865"/>
    </source>
</evidence>
<feature type="domain" description="UspA" evidence="2">
    <location>
        <begin position="150"/>
        <end position="264"/>
    </location>
</feature>
<reference evidence="3" key="1">
    <citation type="submission" date="2021-03" db="EMBL/GenBank/DDBJ databases">
        <title>Whole genome shotgun sequence of Actinoplanes consettensis NBRC 14913.</title>
        <authorList>
            <person name="Komaki H."/>
            <person name="Tamura T."/>
        </authorList>
    </citation>
    <scope>NUCLEOTIDE SEQUENCE</scope>
    <source>
        <strain evidence="3">NBRC 14913</strain>
    </source>
</reference>
<dbReference type="SUPFAM" id="SSF52402">
    <property type="entry name" value="Adenine nucleotide alpha hydrolases-like"/>
    <property type="match status" value="2"/>
</dbReference>
<feature type="domain" description="UspA" evidence="2">
    <location>
        <begin position="9"/>
        <end position="141"/>
    </location>
</feature>
<evidence type="ECO:0000313" key="3">
    <source>
        <dbReference type="EMBL" id="GIM71204.1"/>
    </source>
</evidence>
<dbReference type="AlphaFoldDB" id="A0A919SGE4"/>
<dbReference type="Pfam" id="PF00582">
    <property type="entry name" value="Usp"/>
    <property type="match status" value="2"/>
</dbReference>
<dbReference type="InterPro" id="IPR006016">
    <property type="entry name" value="UspA"/>
</dbReference>
<dbReference type="InterPro" id="IPR014729">
    <property type="entry name" value="Rossmann-like_a/b/a_fold"/>
</dbReference>
<keyword evidence="4" id="KW-1185">Reference proteome</keyword>
<dbReference type="PANTHER" id="PTHR46268">
    <property type="entry name" value="STRESS RESPONSE PROTEIN NHAX"/>
    <property type="match status" value="1"/>
</dbReference>